<dbReference type="GO" id="GO:0000155">
    <property type="term" value="F:phosphorelay sensor kinase activity"/>
    <property type="evidence" value="ECO:0007669"/>
    <property type="project" value="InterPro"/>
</dbReference>
<feature type="domain" description="Histidine kinase" evidence="10">
    <location>
        <begin position="824"/>
        <end position="1044"/>
    </location>
</feature>
<dbReference type="Gene3D" id="1.10.287.130">
    <property type="match status" value="1"/>
</dbReference>
<keyword evidence="6" id="KW-0804">Transcription</keyword>
<dbReference type="FunFam" id="1.10.287.130:FF:000045">
    <property type="entry name" value="Two-component system sensor histidine kinase/response regulator"/>
    <property type="match status" value="1"/>
</dbReference>
<keyword evidence="13" id="KW-1185">Reference proteome</keyword>
<feature type="modified residue" description="4-aspartylphosphate" evidence="7">
    <location>
        <position position="1129"/>
    </location>
</feature>
<evidence type="ECO:0000313" key="12">
    <source>
        <dbReference type="EMBL" id="TYR36968.1"/>
    </source>
</evidence>
<dbReference type="InterPro" id="IPR005467">
    <property type="entry name" value="His_kinase_dom"/>
</dbReference>
<dbReference type="EC" id="2.7.13.3" evidence="2"/>
<evidence type="ECO:0000259" key="11">
    <source>
        <dbReference type="PROSITE" id="PS50110"/>
    </source>
</evidence>
<dbReference type="SMART" id="SM00387">
    <property type="entry name" value="HATPase_c"/>
    <property type="match status" value="1"/>
</dbReference>
<comment type="catalytic activity">
    <reaction evidence="1">
        <text>ATP + protein L-histidine = ADP + protein N-phospho-L-histidine.</text>
        <dbReference type="EC" id="2.7.13.3"/>
    </reaction>
</comment>
<reference evidence="12 13" key="1">
    <citation type="submission" date="2019-08" db="EMBL/GenBank/DDBJ databases">
        <title>Phlebobacter frassis gen. nov. sp. nov., a new member of family Sphingobacteriaceae isolated from sand fly rearing media.</title>
        <authorList>
            <person name="Kakumanu M.L."/>
            <person name="Marayati B.F."/>
            <person name="Wada-Katsumata A."/>
            <person name="Wasserberg G."/>
            <person name="Schal C."/>
            <person name="Apperson C.S."/>
            <person name="Ponnusamy L."/>
        </authorList>
    </citation>
    <scope>NUCLEOTIDE SEQUENCE [LARGE SCALE GENOMIC DNA]</scope>
    <source>
        <strain evidence="12 13">SSI9</strain>
    </source>
</reference>
<dbReference type="Pfam" id="PF07494">
    <property type="entry name" value="Reg_prop"/>
    <property type="match status" value="5"/>
</dbReference>
<evidence type="ECO:0000256" key="4">
    <source>
        <dbReference type="ARBA" id="ARBA00023015"/>
    </source>
</evidence>
<dbReference type="PROSITE" id="PS00041">
    <property type="entry name" value="HTH_ARAC_FAMILY_1"/>
    <property type="match status" value="1"/>
</dbReference>
<evidence type="ECO:0000256" key="6">
    <source>
        <dbReference type="ARBA" id="ARBA00023163"/>
    </source>
</evidence>
<dbReference type="Pfam" id="PF00072">
    <property type="entry name" value="Response_reg"/>
    <property type="match status" value="1"/>
</dbReference>
<dbReference type="Gene3D" id="3.30.565.10">
    <property type="entry name" value="Histidine kinase-like ATPase, C-terminal domain"/>
    <property type="match status" value="1"/>
</dbReference>
<dbReference type="SMART" id="SM00448">
    <property type="entry name" value="REC"/>
    <property type="match status" value="1"/>
</dbReference>
<evidence type="ECO:0000259" key="9">
    <source>
        <dbReference type="PROSITE" id="PS01124"/>
    </source>
</evidence>
<sequence length="1327" mass="151075">MISIRDSRFFRFYIFLCLFPLTSAAQFNLGKLSYDDGLSHSTVLSLCRSSEGYLWIGTRDGLNRYDGVSIRQYRSDAADSTTLSTNNYIYAIRENPMDKTLWVGTQNGLNIYSPASDRFKRIVTEYPANSRSQHFAILSILFDGPMALIGTNNGIVTIKQSSDPSLADTYLRNHEIHAIFKNGKDYLLGSNKGLFVFRYPAEIIPIEIRTAKNPQIKSIKRVGKDKIWVASDNQGLIELDNNYAVQRHFRQRDGLSSDFVRTIEADGEGNVWVGTMNGIDILWKGHTKFQQLQFGPAAPFGLSDNSIKMIYRDNQQIMWIGTNFGGVNYYHPAVFNFTVDAADGLPHHLSGNLISALSNDSDGNIWVGTEREGLNVRKKGDENFVRIPLRSHTVKSIFADNQFVYVGTFDAGLAVINRKDVQDIIYLDTSSRNGWRLRQNYISSVAKDEDGNIWIGTGSNGVDIIRKGFSSIAHLDERTKLAISNNYIKYIHVGNHNQIWIATARGLNCLHMAGGEINAVDTLFRDDYINTVFEDSQHQVWVGTQEKGLIKYDPATGKREKIKLFPDFQAYHVLGITQGNTNEIFVVTNRGLVIYNDKNGHIAYKNMEDGIPTNQFLPNATLKLGDHILIGSYKGLIDLQMANRNIDSTTPQILVTRIQISGMTTDEARHLLGTANPNTISKLKLGYDQNAFTIHFASSNLIDPKKNRFAYRIAGLDTEWHITETPFVNYTNLPPGNYKLELKAINSNGITSDPAKILRITILPPFYLSVWAFIFYFVVAFAVVYFIYRYNLEKRQLKNKLFYEEKLYRNQQALLQSKVDFFTKISHEIRTPLTLIYAPIDKILRNGNLEKQIEGQLQIVRKNIQHLLNLMNEILTFSKLQSQKLRLQVHVLASQPYFDDIFGRFTSLAEEYDVDYILDNRFYGNFYADPQQLEKVILNLLSNAFKFRTKHVARIALRIWAEENNLIIHVMDNGRGIKEEDKEKIFDNFYQGTNDNAGSTGYGIGLSLAREIVELHKGEIMINEHVALQEGYKTVFTVILNNAVAEQELADDVHSEVQQESIAMKRADHEGLLQSRRKAYHLLIVEDNEELRAFLVNHLAEYYQITPAENGAVALQLLQESSPDIIITDIAMPGMDGFEMVRQLKLDQETAHIPVIMLTAKGEEADMIKGYQQGTMHYVVKPFNLQILELQIANLIAASEQIKERNRLYFLSGKVEAGCQSADEEYMMVLRRLIDEKMMDSQFSVGTLAEHMNQSQSALLKKVKRLTGLNVAELIKEIRLNRAAELLRIKESIAEVAYTVGFSDRKYFSREFKKKFGINPSEFREKQ</sequence>
<evidence type="ECO:0000259" key="10">
    <source>
        <dbReference type="PROSITE" id="PS50109"/>
    </source>
</evidence>
<dbReference type="InterPro" id="IPR013783">
    <property type="entry name" value="Ig-like_fold"/>
</dbReference>
<dbReference type="SUPFAM" id="SSF46689">
    <property type="entry name" value="Homeodomain-like"/>
    <property type="match status" value="1"/>
</dbReference>
<feature type="transmembrane region" description="Helical" evidence="8">
    <location>
        <begin position="766"/>
        <end position="788"/>
    </location>
</feature>
<protein>
    <recommendedName>
        <fullName evidence="2">histidine kinase</fullName>
        <ecNumber evidence="2">2.7.13.3</ecNumber>
    </recommendedName>
</protein>
<dbReference type="InterPro" id="IPR011123">
    <property type="entry name" value="Y_Y_Y"/>
</dbReference>
<dbReference type="SUPFAM" id="SSF52172">
    <property type="entry name" value="CheY-like"/>
    <property type="match status" value="1"/>
</dbReference>
<dbReference type="Pfam" id="PF12833">
    <property type="entry name" value="HTH_18"/>
    <property type="match status" value="1"/>
</dbReference>
<dbReference type="SUPFAM" id="SSF101898">
    <property type="entry name" value="NHL repeat"/>
    <property type="match status" value="1"/>
</dbReference>
<dbReference type="SMART" id="SM00388">
    <property type="entry name" value="HisKA"/>
    <property type="match status" value="1"/>
</dbReference>
<evidence type="ECO:0000256" key="1">
    <source>
        <dbReference type="ARBA" id="ARBA00000085"/>
    </source>
</evidence>
<keyword evidence="8" id="KW-1133">Transmembrane helix</keyword>
<gene>
    <name evidence="12" type="ORF">FXV77_07270</name>
</gene>
<dbReference type="EMBL" id="VTAV01000003">
    <property type="protein sequence ID" value="TYR36968.1"/>
    <property type="molecule type" value="Genomic_DNA"/>
</dbReference>
<dbReference type="RefSeq" id="WP_148918555.1">
    <property type="nucleotide sequence ID" value="NZ_VTAV01000003.1"/>
</dbReference>
<evidence type="ECO:0000256" key="7">
    <source>
        <dbReference type="PROSITE-ProRule" id="PRU00169"/>
    </source>
</evidence>
<evidence type="ECO:0000256" key="8">
    <source>
        <dbReference type="SAM" id="Phobius"/>
    </source>
</evidence>
<dbReference type="SUPFAM" id="SSF47384">
    <property type="entry name" value="Homodimeric domain of signal transducing histidine kinase"/>
    <property type="match status" value="1"/>
</dbReference>
<dbReference type="InterPro" id="IPR018060">
    <property type="entry name" value="HTH_AraC"/>
</dbReference>
<dbReference type="InterPro" id="IPR003661">
    <property type="entry name" value="HisK_dim/P_dom"/>
</dbReference>
<dbReference type="InterPro" id="IPR004358">
    <property type="entry name" value="Sig_transdc_His_kin-like_C"/>
</dbReference>
<feature type="domain" description="HTH araC/xylS-type" evidence="9">
    <location>
        <begin position="1228"/>
        <end position="1326"/>
    </location>
</feature>
<keyword evidence="3 7" id="KW-0597">Phosphoprotein</keyword>
<dbReference type="InterPro" id="IPR011006">
    <property type="entry name" value="CheY-like_superfamily"/>
</dbReference>
<dbReference type="Gene3D" id="1.10.10.60">
    <property type="entry name" value="Homeodomain-like"/>
    <property type="match status" value="1"/>
</dbReference>
<proteinExistence type="predicted"/>
<evidence type="ECO:0000256" key="5">
    <source>
        <dbReference type="ARBA" id="ARBA00023125"/>
    </source>
</evidence>
<dbReference type="PROSITE" id="PS50109">
    <property type="entry name" value="HIS_KIN"/>
    <property type="match status" value="1"/>
</dbReference>
<keyword evidence="4" id="KW-0805">Transcription regulation</keyword>
<feature type="domain" description="Response regulatory" evidence="11">
    <location>
        <begin position="1081"/>
        <end position="1196"/>
    </location>
</feature>
<dbReference type="Gene3D" id="3.40.50.2300">
    <property type="match status" value="1"/>
</dbReference>
<keyword evidence="8" id="KW-0472">Membrane</keyword>
<dbReference type="GO" id="GO:0003700">
    <property type="term" value="F:DNA-binding transcription factor activity"/>
    <property type="evidence" value="ECO:0007669"/>
    <property type="project" value="InterPro"/>
</dbReference>
<dbReference type="InterPro" id="IPR001789">
    <property type="entry name" value="Sig_transdc_resp-reg_receiver"/>
</dbReference>
<dbReference type="InterPro" id="IPR011110">
    <property type="entry name" value="Reg_prop"/>
</dbReference>
<dbReference type="Proteomes" id="UP000322362">
    <property type="component" value="Unassembled WGS sequence"/>
</dbReference>
<dbReference type="CDD" id="cd00082">
    <property type="entry name" value="HisKA"/>
    <property type="match status" value="1"/>
</dbReference>
<dbReference type="Gene3D" id="2.130.10.10">
    <property type="entry name" value="YVTN repeat-like/Quinoprotein amine dehydrogenase"/>
    <property type="match status" value="2"/>
</dbReference>
<dbReference type="PANTHER" id="PTHR43547">
    <property type="entry name" value="TWO-COMPONENT HISTIDINE KINASE"/>
    <property type="match status" value="1"/>
</dbReference>
<evidence type="ECO:0000313" key="13">
    <source>
        <dbReference type="Proteomes" id="UP000322362"/>
    </source>
</evidence>
<dbReference type="PROSITE" id="PS50110">
    <property type="entry name" value="RESPONSE_REGULATORY"/>
    <property type="match status" value="1"/>
</dbReference>
<dbReference type="SUPFAM" id="SSF63829">
    <property type="entry name" value="Calcium-dependent phosphotriesterase"/>
    <property type="match status" value="2"/>
</dbReference>
<accession>A0A5D4H8F7</accession>
<dbReference type="Pfam" id="PF07495">
    <property type="entry name" value="Y_Y_Y"/>
    <property type="match status" value="1"/>
</dbReference>
<dbReference type="InterPro" id="IPR009057">
    <property type="entry name" value="Homeodomain-like_sf"/>
</dbReference>
<dbReference type="SUPFAM" id="SSF55874">
    <property type="entry name" value="ATPase domain of HSP90 chaperone/DNA topoisomerase II/histidine kinase"/>
    <property type="match status" value="1"/>
</dbReference>
<name>A0A5D4H8F7_9SPHI</name>
<dbReference type="Gene3D" id="2.60.40.10">
    <property type="entry name" value="Immunoglobulins"/>
    <property type="match status" value="1"/>
</dbReference>
<dbReference type="CDD" id="cd17574">
    <property type="entry name" value="REC_OmpR"/>
    <property type="match status" value="1"/>
</dbReference>
<dbReference type="PROSITE" id="PS01124">
    <property type="entry name" value="HTH_ARAC_FAMILY_2"/>
    <property type="match status" value="1"/>
</dbReference>
<dbReference type="Pfam" id="PF02518">
    <property type="entry name" value="HATPase_c"/>
    <property type="match status" value="1"/>
</dbReference>
<keyword evidence="8" id="KW-0812">Transmembrane</keyword>
<evidence type="ECO:0000256" key="2">
    <source>
        <dbReference type="ARBA" id="ARBA00012438"/>
    </source>
</evidence>
<dbReference type="InterPro" id="IPR018062">
    <property type="entry name" value="HTH_AraC-typ_CS"/>
</dbReference>
<dbReference type="SMART" id="SM00342">
    <property type="entry name" value="HTH_ARAC"/>
    <property type="match status" value="1"/>
</dbReference>
<dbReference type="Pfam" id="PF00512">
    <property type="entry name" value="HisKA"/>
    <property type="match status" value="1"/>
</dbReference>
<comment type="caution">
    <text evidence="12">The sequence shown here is derived from an EMBL/GenBank/DDBJ whole genome shotgun (WGS) entry which is preliminary data.</text>
</comment>
<dbReference type="InterPro" id="IPR036097">
    <property type="entry name" value="HisK_dim/P_sf"/>
</dbReference>
<dbReference type="InterPro" id="IPR036890">
    <property type="entry name" value="HATPase_C_sf"/>
</dbReference>
<dbReference type="InterPro" id="IPR015943">
    <property type="entry name" value="WD40/YVTN_repeat-like_dom_sf"/>
</dbReference>
<evidence type="ECO:0000256" key="3">
    <source>
        <dbReference type="ARBA" id="ARBA00022553"/>
    </source>
</evidence>
<keyword evidence="5" id="KW-0238">DNA-binding</keyword>
<dbReference type="InterPro" id="IPR003594">
    <property type="entry name" value="HATPase_dom"/>
</dbReference>
<organism evidence="12 13">
    <name type="scientific">Sphingobacterium phlebotomi</name>
    <dbReference type="NCBI Taxonomy" id="2605433"/>
    <lineage>
        <taxon>Bacteria</taxon>
        <taxon>Pseudomonadati</taxon>
        <taxon>Bacteroidota</taxon>
        <taxon>Sphingobacteriia</taxon>
        <taxon>Sphingobacteriales</taxon>
        <taxon>Sphingobacteriaceae</taxon>
        <taxon>Sphingobacterium</taxon>
    </lineage>
</organism>
<dbReference type="PRINTS" id="PR00344">
    <property type="entry name" value="BCTRLSENSOR"/>
</dbReference>
<dbReference type="PANTHER" id="PTHR43547:SF2">
    <property type="entry name" value="HYBRID SIGNAL TRANSDUCTION HISTIDINE KINASE C"/>
    <property type="match status" value="1"/>
</dbReference>
<dbReference type="GO" id="GO:0043565">
    <property type="term" value="F:sequence-specific DNA binding"/>
    <property type="evidence" value="ECO:0007669"/>
    <property type="project" value="InterPro"/>
</dbReference>